<dbReference type="Proteomes" id="UP000018362">
    <property type="component" value="Unassembled WGS sequence"/>
</dbReference>
<feature type="signal peptide" evidence="1">
    <location>
        <begin position="1"/>
        <end position="25"/>
    </location>
</feature>
<keyword evidence="1" id="KW-0732">Signal</keyword>
<sequence length="283" mass="31958">MKTMKFFMLASAFASMIGFSSCLNGGDYTNSYSDVDFVKVTGFLGTVSLKNQFGYEYVPSNKEVIADLESGKYAYIAYSYDPTTVNNTTKMIDVQLYGCSQLADGYVLPSAPTEDDANAPIYDVTSSGSTGGQVTPIFYQLNDVFIPLYYYYKPANNNDDLKEEVALHNFTLYYDQATDFNGSTMTLHLRHKIQDFDEEDNKERTSRAYEFRHFSLAAPLYAYKDVNGGKNPDKIVIEFEQNTYNAEYNEDNVKSETYEIDYKTVVENYNKLAGNTSGSEVTE</sequence>
<evidence type="ECO:0000313" key="3">
    <source>
        <dbReference type="Proteomes" id="UP000018362"/>
    </source>
</evidence>
<dbReference type="AlphaFoldDB" id="R6D706"/>
<organism evidence="2 3">
    <name type="scientific">Phocaeicola coprocola CAG:162</name>
    <dbReference type="NCBI Taxonomy" id="1263040"/>
    <lineage>
        <taxon>Bacteria</taxon>
        <taxon>Pseudomonadati</taxon>
        <taxon>Bacteroidota</taxon>
        <taxon>Bacteroidia</taxon>
        <taxon>Bacteroidales</taxon>
        <taxon>Bacteroidaceae</taxon>
        <taxon>Phocaeicola</taxon>
    </lineage>
</organism>
<gene>
    <name evidence="2" type="ORF">BN509_01064</name>
</gene>
<dbReference type="RefSeq" id="WP_022125480.1">
    <property type="nucleotide sequence ID" value="NZ_FR880930.1"/>
</dbReference>
<protein>
    <recommendedName>
        <fullName evidence="4">Lipoprotein</fullName>
    </recommendedName>
</protein>
<feature type="chain" id="PRO_5004415191" description="Lipoprotein" evidence="1">
    <location>
        <begin position="26"/>
        <end position="283"/>
    </location>
</feature>
<evidence type="ECO:0000256" key="1">
    <source>
        <dbReference type="SAM" id="SignalP"/>
    </source>
</evidence>
<evidence type="ECO:0000313" key="2">
    <source>
        <dbReference type="EMBL" id="CDA73657.1"/>
    </source>
</evidence>
<name>R6D706_9BACT</name>
<accession>R6D706</accession>
<evidence type="ECO:0008006" key="4">
    <source>
        <dbReference type="Google" id="ProtNLM"/>
    </source>
</evidence>
<dbReference type="PROSITE" id="PS51257">
    <property type="entry name" value="PROKAR_LIPOPROTEIN"/>
    <property type="match status" value="1"/>
</dbReference>
<proteinExistence type="predicted"/>
<dbReference type="Gene3D" id="2.60.40.3220">
    <property type="match status" value="1"/>
</dbReference>
<dbReference type="EMBL" id="CBCJ010000254">
    <property type="protein sequence ID" value="CDA73657.1"/>
    <property type="molecule type" value="Genomic_DNA"/>
</dbReference>
<comment type="caution">
    <text evidence="2">The sequence shown here is derived from an EMBL/GenBank/DDBJ whole genome shotgun (WGS) entry which is preliminary data.</text>
</comment>
<reference evidence="2" key="1">
    <citation type="submission" date="2012-11" db="EMBL/GenBank/DDBJ databases">
        <title>Dependencies among metagenomic species, viruses, plasmids and units of genetic variation.</title>
        <authorList>
            <person name="Nielsen H.B."/>
            <person name="Almeida M."/>
            <person name="Juncker A.S."/>
            <person name="Rasmussen S."/>
            <person name="Li J."/>
            <person name="Sunagawa S."/>
            <person name="Plichta D."/>
            <person name="Gautier L."/>
            <person name="Le Chatelier E."/>
            <person name="Peletier E."/>
            <person name="Bonde I."/>
            <person name="Nielsen T."/>
            <person name="Manichanh C."/>
            <person name="Arumugam M."/>
            <person name="Batto J."/>
            <person name="Santos M.B.Q.D."/>
            <person name="Blom N."/>
            <person name="Borruel N."/>
            <person name="Burgdorf K.S."/>
            <person name="Boumezbeur F."/>
            <person name="Casellas F."/>
            <person name="Dore J."/>
            <person name="Guarner F."/>
            <person name="Hansen T."/>
            <person name="Hildebrand F."/>
            <person name="Kaas R.S."/>
            <person name="Kennedy S."/>
            <person name="Kristiansen K."/>
            <person name="Kultima J.R."/>
            <person name="Leonard P."/>
            <person name="Levenez F."/>
            <person name="Lund O."/>
            <person name="Moumen B."/>
            <person name="Le Paslier D."/>
            <person name="Pons N."/>
            <person name="Pedersen O."/>
            <person name="Prifti E."/>
            <person name="Qin J."/>
            <person name="Raes J."/>
            <person name="Tap J."/>
            <person name="Tims S."/>
            <person name="Ussery D.W."/>
            <person name="Yamada T."/>
            <person name="MetaHit consortium"/>
            <person name="Renault P."/>
            <person name="Sicheritz-Ponten T."/>
            <person name="Bork P."/>
            <person name="Wang J."/>
            <person name="Brunak S."/>
            <person name="Ehrlich S.D."/>
        </authorList>
    </citation>
    <scope>NUCLEOTIDE SEQUENCE [LARGE SCALE GENOMIC DNA]</scope>
</reference>